<dbReference type="InParanoid" id="A0A1E1LF91"/>
<dbReference type="EMBL" id="FJUW01000049">
    <property type="protein sequence ID" value="CZT09200.1"/>
    <property type="molecule type" value="Genomic_DNA"/>
</dbReference>
<comment type="caution">
    <text evidence="1">The sequence shown here is derived from an EMBL/GenBank/DDBJ whole genome shotgun (WGS) entry which is preliminary data.</text>
</comment>
<name>A0A1E1LF91_9HELO</name>
<proteinExistence type="predicted"/>
<organism evidence="1 2">
    <name type="scientific">Rhynchosporium graminicola</name>
    <dbReference type="NCBI Taxonomy" id="2792576"/>
    <lineage>
        <taxon>Eukaryota</taxon>
        <taxon>Fungi</taxon>
        <taxon>Dikarya</taxon>
        <taxon>Ascomycota</taxon>
        <taxon>Pezizomycotina</taxon>
        <taxon>Leotiomycetes</taxon>
        <taxon>Helotiales</taxon>
        <taxon>Ploettnerulaceae</taxon>
        <taxon>Rhynchosporium</taxon>
    </lineage>
</organism>
<accession>A0A1E1LF91</accession>
<dbReference type="Proteomes" id="UP000178129">
    <property type="component" value="Unassembled WGS sequence"/>
</dbReference>
<keyword evidence="2" id="KW-1185">Reference proteome</keyword>
<gene>
    <name evidence="1" type="ORF">RCO7_15013</name>
</gene>
<reference evidence="2" key="1">
    <citation type="submission" date="2016-03" db="EMBL/GenBank/DDBJ databases">
        <authorList>
            <person name="Ploux O."/>
        </authorList>
    </citation>
    <scope>NUCLEOTIDE SEQUENCE [LARGE SCALE GENOMIC DNA]</scope>
    <source>
        <strain evidence="2">UK7</strain>
    </source>
</reference>
<evidence type="ECO:0000313" key="1">
    <source>
        <dbReference type="EMBL" id="CZT09200.1"/>
    </source>
</evidence>
<protein>
    <submittedName>
        <fullName evidence="1">Uncharacterized protein</fullName>
    </submittedName>
</protein>
<evidence type="ECO:0000313" key="2">
    <source>
        <dbReference type="Proteomes" id="UP000178129"/>
    </source>
</evidence>
<sequence>MCDSAGWRYARTCKLDIRGFGHPAAIVQTGRRSDEKIKVSFVQFTHTKRIGSVSLNWSDIFLNRGLSYFQEEHSPILEAKRSKEPAKASMETTLKSSTFTNKEIAVLESSDGFELEDMKKVSTTSLRDYTHIQEAEGYRDQLKPDANTSNQPTRNTDAFEGDLEAQKVPDSQLEPSYLNFNLGRPFPWCGSGCFGATRSCIWFFSC</sequence>
<dbReference type="AlphaFoldDB" id="A0A1E1LF91"/>